<dbReference type="InterPro" id="IPR036052">
    <property type="entry name" value="TrpB-like_PALP_sf"/>
</dbReference>
<dbReference type="SUPFAM" id="SSF53686">
    <property type="entry name" value="Tryptophan synthase beta subunit-like PLP-dependent enzymes"/>
    <property type="match status" value="1"/>
</dbReference>
<dbReference type="Gene3D" id="3.40.50.1100">
    <property type="match status" value="2"/>
</dbReference>
<evidence type="ECO:0000256" key="1">
    <source>
        <dbReference type="ARBA" id="ARBA00001933"/>
    </source>
</evidence>
<organism evidence="5 6">
    <name type="scientific">Caloramator australicus RC3</name>
    <dbReference type="NCBI Taxonomy" id="857293"/>
    <lineage>
        <taxon>Bacteria</taxon>
        <taxon>Bacillati</taxon>
        <taxon>Bacillota</taxon>
        <taxon>Clostridia</taxon>
        <taxon>Eubacteriales</taxon>
        <taxon>Clostridiaceae</taxon>
        <taxon>Caloramator</taxon>
    </lineage>
</organism>
<reference evidence="5 6" key="1">
    <citation type="journal article" date="2011" name="J. Bacteriol.">
        <title>Draft genome sequence of Caloramator australicus strain RC3T, a thermoanaerobe from the Great Artesian Basin of Australia.</title>
        <authorList>
            <person name="Ogg C.D."/>
            <person name="Patel B.K.C."/>
        </authorList>
    </citation>
    <scope>NUCLEOTIDE SEQUENCE [LARGE SCALE GENOMIC DNA]</scope>
    <source>
        <strain evidence="5 6">RC3</strain>
    </source>
</reference>
<accession>I7LI20</accession>
<dbReference type="Pfam" id="PF00291">
    <property type="entry name" value="PALP"/>
    <property type="match status" value="1"/>
</dbReference>
<dbReference type="EMBL" id="CAKP01000125">
    <property type="protein sequence ID" value="CCJ34468.1"/>
    <property type="molecule type" value="Genomic_DNA"/>
</dbReference>
<dbReference type="FunFam" id="3.40.50.1100:FF:000003">
    <property type="entry name" value="Cystathionine beta-synthase"/>
    <property type="match status" value="1"/>
</dbReference>
<comment type="similarity">
    <text evidence="2">Belongs to the cysteine synthase/cystathionine beta-synthase family.</text>
</comment>
<sequence length="194" mass="21150">MIFNSIYELIGNTPMIKLNRLTDEGMAEVLVKLESFNPGSSVKDRIALSMIEKAEEIGLIKPGDTIIEPTSGNTGIGLAMVGAAKGYKVILVMPETMSIERRKLMKAYGAELVLTDGKKGMRGAVEEAERLAKENGYFMPQQFKNIANPQIHMKTTAQEILKQTEGKIDMFIAGVGTGGTITGVGRILKKKFLI</sequence>
<dbReference type="EC" id="2.5.1.47" evidence="5"/>
<protein>
    <submittedName>
        <fullName evidence="5">Cysteine synthase</fullName>
        <ecNumber evidence="5">2.5.1.47</ecNumber>
    </submittedName>
</protein>
<keyword evidence="3" id="KW-0663">Pyridoxal phosphate</keyword>
<name>I7LI20_9CLOT</name>
<comment type="cofactor">
    <cofactor evidence="1">
        <name>pyridoxal 5'-phosphate</name>
        <dbReference type="ChEBI" id="CHEBI:597326"/>
    </cofactor>
</comment>
<dbReference type="InterPro" id="IPR050214">
    <property type="entry name" value="Cys_Synth/Cystath_Beta-Synth"/>
</dbReference>
<gene>
    <name evidence="5" type="ORF">CAAU_2385</name>
</gene>
<evidence type="ECO:0000259" key="4">
    <source>
        <dbReference type="Pfam" id="PF00291"/>
    </source>
</evidence>
<dbReference type="AlphaFoldDB" id="I7LI20"/>
<comment type="caution">
    <text evidence="5">The sequence shown here is derived from an EMBL/GenBank/DDBJ whole genome shotgun (WGS) entry which is preliminary data.</text>
</comment>
<dbReference type="eggNOG" id="COG0031">
    <property type="taxonomic scope" value="Bacteria"/>
</dbReference>
<dbReference type="PANTHER" id="PTHR10314">
    <property type="entry name" value="CYSTATHIONINE BETA-SYNTHASE"/>
    <property type="match status" value="1"/>
</dbReference>
<proteinExistence type="inferred from homology"/>
<evidence type="ECO:0000313" key="6">
    <source>
        <dbReference type="Proteomes" id="UP000007652"/>
    </source>
</evidence>
<keyword evidence="6" id="KW-1185">Reference proteome</keyword>
<dbReference type="Proteomes" id="UP000007652">
    <property type="component" value="Unassembled WGS sequence"/>
</dbReference>
<dbReference type="PROSITE" id="PS00901">
    <property type="entry name" value="CYS_SYNTHASE"/>
    <property type="match status" value="1"/>
</dbReference>
<evidence type="ECO:0000313" key="5">
    <source>
        <dbReference type="EMBL" id="CCJ34468.1"/>
    </source>
</evidence>
<dbReference type="GO" id="GO:0004124">
    <property type="term" value="F:cysteine synthase activity"/>
    <property type="evidence" value="ECO:0007669"/>
    <property type="project" value="UniProtKB-EC"/>
</dbReference>
<evidence type="ECO:0000256" key="2">
    <source>
        <dbReference type="ARBA" id="ARBA00007103"/>
    </source>
</evidence>
<dbReference type="InterPro" id="IPR001216">
    <property type="entry name" value="P-phosphate_BS"/>
</dbReference>
<dbReference type="InterPro" id="IPR001926">
    <property type="entry name" value="TrpB-like_PALP"/>
</dbReference>
<feature type="domain" description="Tryptophan synthase beta chain-like PALP" evidence="4">
    <location>
        <begin position="8"/>
        <end position="191"/>
    </location>
</feature>
<keyword evidence="5" id="KW-0808">Transferase</keyword>
<evidence type="ECO:0000256" key="3">
    <source>
        <dbReference type="ARBA" id="ARBA00022898"/>
    </source>
</evidence>
<dbReference type="CDD" id="cd01561">
    <property type="entry name" value="CBS_like"/>
    <property type="match status" value="1"/>
</dbReference>
<dbReference type="STRING" id="857293.CAAU_2385"/>
<dbReference type="GO" id="GO:0006535">
    <property type="term" value="P:cysteine biosynthetic process from serine"/>
    <property type="evidence" value="ECO:0007669"/>
    <property type="project" value="InterPro"/>
</dbReference>